<dbReference type="Pfam" id="PF24562">
    <property type="entry name" value="CysR_MRC2_N"/>
    <property type="match status" value="1"/>
</dbReference>
<dbReference type="AlphaFoldDB" id="A0A834AJD7"/>
<dbReference type="PROSITE" id="PS50041">
    <property type="entry name" value="C_TYPE_LECTIN_2"/>
    <property type="match status" value="3"/>
</dbReference>
<dbReference type="Gene3D" id="3.10.100.10">
    <property type="entry name" value="Mannose-Binding Protein A, subunit A"/>
    <property type="match status" value="4"/>
</dbReference>
<dbReference type="PANTHER" id="PTHR22803">
    <property type="entry name" value="MANNOSE, PHOSPHOLIPASE, LECTIN RECEPTOR RELATED"/>
    <property type="match status" value="1"/>
</dbReference>
<dbReference type="PROSITE" id="PS50231">
    <property type="entry name" value="RICIN_B_LECTIN"/>
    <property type="match status" value="1"/>
</dbReference>
<keyword evidence="3" id="KW-0732">Signal</keyword>
<protein>
    <submittedName>
        <fullName evidence="5">Phospholipase A2 receptor 1</fullName>
    </submittedName>
</protein>
<evidence type="ECO:0000313" key="6">
    <source>
        <dbReference type="Proteomes" id="UP000664940"/>
    </source>
</evidence>
<evidence type="ECO:0000313" key="5">
    <source>
        <dbReference type="EMBL" id="KAF6115542.1"/>
    </source>
</evidence>
<dbReference type="SUPFAM" id="SSF56436">
    <property type="entry name" value="C-type lectin-like"/>
    <property type="match status" value="4"/>
</dbReference>
<feature type="signal peptide" evidence="3">
    <location>
        <begin position="1"/>
        <end position="22"/>
    </location>
</feature>
<dbReference type="Proteomes" id="UP000664940">
    <property type="component" value="Unassembled WGS sequence"/>
</dbReference>
<dbReference type="InterPro" id="IPR018378">
    <property type="entry name" value="C-type_lectin_CS"/>
</dbReference>
<sequence>MLLLLWSLLLLLLLLGAPQGCAQGEAAALPSEPVTEWQDKGIFVIQSESVKKCIQAGKSVLTLENCKPPNKYMMWKWVSNHRLFNIGGSGCLGLNLSDPEQPLSIYECDSTHVSLRWRCNRKMIAGPLQYMVQVKNNVLVASWKYLHKWISYTSGGGGICEYLHKASTEVGCDAVWEKDLSSHICYQFNLLSSLSWSEAHASCQMQGGALLSIADETEENFIRKHLSRETVEVWMGLNQLDEHAGWQWSDRSPLNYLNWSPEINFDPFVEYHCGTFNSFMPNAWRSRDCEATLPYVCKKYLNHTDHEVVEKDAWKYYATHCEPDWNPHSHNCYKLQKEGKTWNEALHSCQSNNSALIDIASLAEVEFLVTLLRDENASETWIGLSSNKIPVSFEWSNGSSVTFTNWHTLEPQIFPNRSQLCVSAEQSEGHWKVKNCDETLSYICKRAGHVLSDAGSGCQEGWERHGGFCYKIDMVLRNFDHASSGYYCPPALVTITNRFEQAFITSLISSVVKTKDSYFWIALQDQNDTGEYTWKTAGQKSEPVRYTHWNAHQPRYSGGCVVMRGRSPAGRWEVKDCTHFKAMSLCKQPVEKQEKTEHEERWPVQPCYLDWESEPGLANCFKVFHSEKVLMKRTWREAEAFCEEFGAHLASFAHIEEENYVNKLLHSKFNW</sequence>
<dbReference type="Pfam" id="PF00059">
    <property type="entry name" value="Lectin_C"/>
    <property type="match status" value="3"/>
</dbReference>
<name>A0A834AJD7_9CHIR</name>
<gene>
    <name evidence="5" type="ORF">HJG60_015078</name>
</gene>
<dbReference type="InterPro" id="IPR016186">
    <property type="entry name" value="C-type_lectin-like/link_sf"/>
</dbReference>
<dbReference type="EMBL" id="JABVXQ010000004">
    <property type="protein sequence ID" value="KAF6115542.1"/>
    <property type="molecule type" value="Genomic_DNA"/>
</dbReference>
<dbReference type="InterPro" id="IPR001304">
    <property type="entry name" value="C-type_lectin-like"/>
</dbReference>
<dbReference type="PROSITE" id="PS00615">
    <property type="entry name" value="C_TYPE_LECTIN_1"/>
    <property type="match status" value="1"/>
</dbReference>
<dbReference type="SMART" id="SM00034">
    <property type="entry name" value="CLECT"/>
    <property type="match status" value="3"/>
</dbReference>
<evidence type="ECO:0000256" key="1">
    <source>
        <dbReference type="ARBA" id="ARBA00022734"/>
    </source>
</evidence>
<organism evidence="5 6">
    <name type="scientific">Phyllostomus discolor</name>
    <name type="common">pale spear-nosed bat</name>
    <dbReference type="NCBI Taxonomy" id="89673"/>
    <lineage>
        <taxon>Eukaryota</taxon>
        <taxon>Metazoa</taxon>
        <taxon>Chordata</taxon>
        <taxon>Craniata</taxon>
        <taxon>Vertebrata</taxon>
        <taxon>Euteleostomi</taxon>
        <taxon>Mammalia</taxon>
        <taxon>Eutheria</taxon>
        <taxon>Laurasiatheria</taxon>
        <taxon>Chiroptera</taxon>
        <taxon>Yangochiroptera</taxon>
        <taxon>Phyllostomidae</taxon>
        <taxon>Phyllostominae</taxon>
        <taxon>Phyllostomus</taxon>
    </lineage>
</organism>
<dbReference type="Gene3D" id="2.80.10.50">
    <property type="match status" value="1"/>
</dbReference>
<dbReference type="InterPro" id="IPR035992">
    <property type="entry name" value="Ricin_B-like_lectins"/>
</dbReference>
<dbReference type="InterPro" id="IPR000772">
    <property type="entry name" value="Ricin_B_lectin"/>
</dbReference>
<dbReference type="CDD" id="cd00037">
    <property type="entry name" value="CLECT"/>
    <property type="match status" value="4"/>
</dbReference>
<dbReference type="InterPro" id="IPR050111">
    <property type="entry name" value="C-type_lectin/snaclec_domain"/>
</dbReference>
<dbReference type="GO" id="GO:0030246">
    <property type="term" value="F:carbohydrate binding"/>
    <property type="evidence" value="ECO:0007669"/>
    <property type="project" value="UniProtKB-KW"/>
</dbReference>
<dbReference type="FunFam" id="3.10.100.10:FF:000034">
    <property type="entry name" value="secretory phospholipase A2 receptor"/>
    <property type="match status" value="1"/>
</dbReference>
<dbReference type="SMART" id="SM00458">
    <property type="entry name" value="RICIN"/>
    <property type="match status" value="1"/>
</dbReference>
<keyword evidence="5" id="KW-0675">Receptor</keyword>
<feature type="domain" description="C-type lectin" evidence="4">
    <location>
        <begin position="465"/>
        <end position="577"/>
    </location>
</feature>
<dbReference type="SUPFAM" id="SSF50370">
    <property type="entry name" value="Ricin B-like lectins"/>
    <property type="match status" value="1"/>
</dbReference>
<evidence type="ECO:0000256" key="2">
    <source>
        <dbReference type="ARBA" id="ARBA00023157"/>
    </source>
</evidence>
<proteinExistence type="predicted"/>
<evidence type="ECO:0000259" key="4">
    <source>
        <dbReference type="PROSITE" id="PS50041"/>
    </source>
</evidence>
<keyword evidence="2" id="KW-1015">Disulfide bond</keyword>
<feature type="chain" id="PRO_5033058818" evidence="3">
    <location>
        <begin position="23"/>
        <end position="671"/>
    </location>
</feature>
<dbReference type="FunFam" id="3.10.100.10:FF:000050">
    <property type="entry name" value="Secretory phospholipase A2 receptor"/>
    <property type="match status" value="1"/>
</dbReference>
<accession>A0A834AJD7</accession>
<feature type="domain" description="C-type lectin" evidence="4">
    <location>
        <begin position="185"/>
        <end position="298"/>
    </location>
</feature>
<dbReference type="InterPro" id="IPR016187">
    <property type="entry name" value="CTDL_fold"/>
</dbReference>
<evidence type="ECO:0000256" key="3">
    <source>
        <dbReference type="SAM" id="SignalP"/>
    </source>
</evidence>
<feature type="domain" description="C-type lectin" evidence="4">
    <location>
        <begin position="328"/>
        <end position="445"/>
    </location>
</feature>
<dbReference type="FunFam" id="3.10.100.10:FF:000039">
    <property type="entry name" value="Secretory phospholipase A2 receptor"/>
    <property type="match status" value="1"/>
</dbReference>
<comment type="caution">
    <text evidence="5">The sequence shown here is derived from an EMBL/GenBank/DDBJ whole genome shotgun (WGS) entry which is preliminary data.</text>
</comment>
<reference evidence="5 6" key="1">
    <citation type="journal article" date="2020" name="Nature">
        <title>Six reference-quality genomes reveal evolution of bat adaptations.</title>
        <authorList>
            <person name="Jebb D."/>
            <person name="Huang Z."/>
            <person name="Pippel M."/>
            <person name="Hughes G.M."/>
            <person name="Lavrichenko K."/>
            <person name="Devanna P."/>
            <person name="Winkler S."/>
            <person name="Jermiin L.S."/>
            <person name="Skirmuntt E.C."/>
            <person name="Katzourakis A."/>
            <person name="Burkitt-Gray L."/>
            <person name="Ray D.A."/>
            <person name="Sullivan K.A.M."/>
            <person name="Roscito J.G."/>
            <person name="Kirilenko B.M."/>
            <person name="Davalos L.M."/>
            <person name="Corthals A.P."/>
            <person name="Power M.L."/>
            <person name="Jones G."/>
            <person name="Ransome R.D."/>
            <person name="Dechmann D.K.N."/>
            <person name="Locatelli A.G."/>
            <person name="Puechmaille S.J."/>
            <person name="Fedrigo O."/>
            <person name="Jarvis E.D."/>
            <person name="Hiller M."/>
            <person name="Vernes S.C."/>
            <person name="Myers E.W."/>
            <person name="Teeling E.C."/>
        </authorList>
    </citation>
    <scope>NUCLEOTIDE SEQUENCE [LARGE SCALE GENOMIC DNA]</scope>
    <source>
        <strain evidence="5">Bat1K_MPI-CBG_1</strain>
    </source>
</reference>
<dbReference type="FunFam" id="2.80.10.50:FF:000039">
    <property type="entry name" value="Secretory phospholipase A2 receptor"/>
    <property type="match status" value="1"/>
</dbReference>
<keyword evidence="1" id="KW-0430">Lectin</keyword>